<sequence>MTAETPPAGGWYHQGRAAKLLGVRRREVGAMIGRGQLRGVRIPDGNGGKVWAVNCHDVDALRRSPNYQHARDISDVRMLRAIDEAQRVMYGVAMRTDVTRILGGLAPDAPVPSDAVPGVPWRLVLAKFRRVAGRGLATGCDCGCRGDWELTPEGARLVELSRCTAAPCYRHREHRDRC</sequence>
<dbReference type="EMBL" id="KP027199">
    <property type="protein sequence ID" value="AJD82306.1"/>
    <property type="molecule type" value="Genomic_DNA"/>
</dbReference>
<dbReference type="OrthoDB" id="18919at10239"/>
<accession>A0A0B5A5G3</accession>
<proteinExistence type="predicted"/>
<dbReference type="KEGG" id="vg:23680446"/>
<protein>
    <submittedName>
        <fullName evidence="1">Uncharacterized protein</fullName>
    </submittedName>
</protein>
<dbReference type="GeneID" id="23680446"/>
<dbReference type="RefSeq" id="YP_009125838.1">
    <property type="nucleotide sequence ID" value="NC_026603.1"/>
</dbReference>
<name>A0A0B5A5G3_9CAUD</name>
<organism evidence="1 2">
    <name type="scientific">Mycobacterium phage Keshu</name>
    <dbReference type="NCBI Taxonomy" id="1567471"/>
    <lineage>
        <taxon>Viruses</taxon>
        <taxon>Duplodnaviria</taxon>
        <taxon>Heunggongvirae</taxon>
        <taxon>Uroviricota</taxon>
        <taxon>Caudoviricetes</taxon>
        <taxon>Weiservirinae</taxon>
        <taxon>Keshuvirus</taxon>
        <taxon>Keshuvirus keshu</taxon>
    </lineage>
</organism>
<evidence type="ECO:0000313" key="1">
    <source>
        <dbReference type="EMBL" id="AJD82306.1"/>
    </source>
</evidence>
<keyword evidence="2" id="KW-1185">Reference proteome</keyword>
<dbReference type="Proteomes" id="UP000031717">
    <property type="component" value="Segment"/>
</dbReference>
<reference evidence="1 2" key="1">
    <citation type="submission" date="2014-10" db="EMBL/GenBank/DDBJ databases">
        <authorList>
            <person name="Mthembu S."/>
            <person name="Kuvar S."/>
            <person name="Nduna N."/>
            <person name="Pillay S."/>
            <person name="Pillay T."/>
            <person name="Tang P.-C."/>
            <person name="Reddy N."/>
            <person name="Larsen M.H."/>
            <person name="Rubin E.J."/>
            <person name="Russell D.A."/>
            <person name="Guerrero C.A."/>
            <person name="Bowman C.A."/>
            <person name="Jacobs-Sera D."/>
            <person name="Hendrix R.W."/>
            <person name="Hatfull G.F."/>
        </authorList>
    </citation>
    <scope>NUCLEOTIDE SEQUENCE [LARGE SCALE GENOMIC DNA]</scope>
</reference>
<evidence type="ECO:0000313" key="2">
    <source>
        <dbReference type="Proteomes" id="UP000031717"/>
    </source>
</evidence>
<gene>
    <name evidence="1" type="primary">86</name>
    <name evidence="1" type="ORF">PBI_KESHU_86</name>
</gene>